<dbReference type="GO" id="GO:0030170">
    <property type="term" value="F:pyridoxal phosphate binding"/>
    <property type="evidence" value="ECO:0007669"/>
    <property type="project" value="InterPro"/>
</dbReference>
<evidence type="ECO:0000313" key="8">
    <source>
        <dbReference type="EMBL" id="QWT49426.1"/>
    </source>
</evidence>
<dbReference type="GO" id="GO:0004124">
    <property type="term" value="F:cysteine synthase activity"/>
    <property type="evidence" value="ECO:0007669"/>
    <property type="project" value="TreeGrafter"/>
</dbReference>
<dbReference type="InterPro" id="IPR000277">
    <property type="entry name" value="Cys/Met-Metab_PyrdxlP-dep_enz"/>
</dbReference>
<evidence type="ECO:0000256" key="7">
    <source>
        <dbReference type="RuleBase" id="RU362118"/>
    </source>
</evidence>
<dbReference type="GO" id="GO:0003961">
    <property type="term" value="F:O-acetylhomoserine aminocarboxypropyltransferase activity"/>
    <property type="evidence" value="ECO:0007669"/>
    <property type="project" value="TreeGrafter"/>
</dbReference>
<keyword evidence="9" id="KW-1185">Reference proteome</keyword>
<dbReference type="NCBIfam" id="TIGR01326">
    <property type="entry name" value="OAH_OAS_sulfhy"/>
    <property type="match status" value="1"/>
</dbReference>
<dbReference type="PANTHER" id="PTHR43797">
    <property type="entry name" value="HOMOCYSTEINE/CYSTEINE SYNTHASE"/>
    <property type="match status" value="1"/>
</dbReference>
<name>A0A975XV32_9RHOO</name>
<dbReference type="PANTHER" id="PTHR43797:SF2">
    <property type="entry name" value="HOMOCYSTEINE_CYSTEINE SYNTHASE"/>
    <property type="match status" value="1"/>
</dbReference>
<dbReference type="KEGG" id="aiq:Azoinq_02065"/>
<reference evidence="8" key="1">
    <citation type="submission" date="2020-11" db="EMBL/GenBank/DDBJ databases">
        <title>Azospira inquinata sp. nov.</title>
        <authorList>
            <person name="Moe W.M."/>
            <person name="Mikes M.C."/>
        </authorList>
    </citation>
    <scope>NUCLEOTIDE SEQUENCE</scope>
    <source>
        <strain evidence="8">Azo-3</strain>
    </source>
</reference>
<evidence type="ECO:0000256" key="5">
    <source>
        <dbReference type="ARBA" id="ARBA00060995"/>
    </source>
</evidence>
<evidence type="ECO:0000256" key="6">
    <source>
        <dbReference type="ARBA" id="ARBA00071157"/>
    </source>
</evidence>
<sequence length="428" mass="46112">MADRSYGFDTLALHAGHIPDAATGSRAVPIYQTTSYVFDSPEQAASLFNLQTFGNVYSRLSNPTVAVLEERIAALEGGRAALATASGMAATSVALLALCQAGDEIVASRRLYGGTYSQLDVNFRKLGIHTVFVEEDTPEHFARAITPKTRLLFAETLGNPSLEVLDLEGVGRVAAQAGLPLFVDNTFASPYLCRPFDWGGAVVIHSATKFIGGHGTTLGGLIVESGKFPWDNGKFFSMTEPSPGYHGVKFYETFGNFAFTAKCRMEVLRTFGPALSPFNAFLLLQGTETLSLRMERHCANALAVAQYLEAHPRVAWVNYPGLASSPQRELARKYLPRGAGAVLSFGIKGGAAAGQRFIEKVQILSHLANIGDAKTLVIHPASTTHRQMTEEQQRAAGISPDLIRLSVGLETLDDLLWDLDQALAPDHG</sequence>
<gene>
    <name evidence="8" type="ORF">Azoinq_02065</name>
</gene>
<keyword evidence="3" id="KW-0808">Transferase</keyword>
<evidence type="ECO:0000313" key="9">
    <source>
        <dbReference type="Proteomes" id="UP000683428"/>
    </source>
</evidence>
<accession>A0A975XV32</accession>
<evidence type="ECO:0000256" key="3">
    <source>
        <dbReference type="ARBA" id="ARBA00022679"/>
    </source>
</evidence>
<dbReference type="FunFam" id="3.90.1150.10:FF:000033">
    <property type="entry name" value="Cystathionine gamma-synthase"/>
    <property type="match status" value="1"/>
</dbReference>
<evidence type="ECO:0000256" key="1">
    <source>
        <dbReference type="ARBA" id="ARBA00001933"/>
    </source>
</evidence>
<dbReference type="GO" id="GO:0071269">
    <property type="term" value="P:L-homocysteine biosynthetic process"/>
    <property type="evidence" value="ECO:0007669"/>
    <property type="project" value="TreeGrafter"/>
</dbReference>
<dbReference type="GO" id="GO:0019346">
    <property type="term" value="P:transsulfuration"/>
    <property type="evidence" value="ECO:0007669"/>
    <property type="project" value="InterPro"/>
</dbReference>
<dbReference type="GO" id="GO:0006535">
    <property type="term" value="P:cysteine biosynthetic process from serine"/>
    <property type="evidence" value="ECO:0007669"/>
    <property type="project" value="TreeGrafter"/>
</dbReference>
<dbReference type="RefSeq" id="WP_216127082.1">
    <property type="nucleotide sequence ID" value="NZ_CP064782.1"/>
</dbReference>
<organism evidence="8 9">
    <name type="scientific">Azospira inquinata</name>
    <dbReference type="NCBI Taxonomy" id="2785627"/>
    <lineage>
        <taxon>Bacteria</taxon>
        <taxon>Pseudomonadati</taxon>
        <taxon>Pseudomonadota</taxon>
        <taxon>Betaproteobacteria</taxon>
        <taxon>Rhodocyclales</taxon>
        <taxon>Rhodocyclaceae</taxon>
        <taxon>Azospira</taxon>
    </lineage>
</organism>
<dbReference type="Proteomes" id="UP000683428">
    <property type="component" value="Chromosome"/>
</dbReference>
<comment type="similarity">
    <text evidence="5">Belongs to the trans-sulfuration enzymes family. MetZ subfamily.</text>
</comment>
<comment type="subunit">
    <text evidence="2">Homotetramer.</text>
</comment>
<proteinExistence type="inferred from homology"/>
<dbReference type="GO" id="GO:0005737">
    <property type="term" value="C:cytoplasm"/>
    <property type="evidence" value="ECO:0007669"/>
    <property type="project" value="TreeGrafter"/>
</dbReference>
<dbReference type="CDD" id="cd00614">
    <property type="entry name" value="CGS_like"/>
    <property type="match status" value="1"/>
</dbReference>
<keyword evidence="4 7" id="KW-0663">Pyridoxal phosphate</keyword>
<dbReference type="InterPro" id="IPR006235">
    <property type="entry name" value="OAc-hSer/O-AcSer_sulfhydrylase"/>
</dbReference>
<dbReference type="PIRSF" id="PIRSF001434">
    <property type="entry name" value="CGS"/>
    <property type="match status" value="1"/>
</dbReference>
<dbReference type="AlphaFoldDB" id="A0A975XV32"/>
<evidence type="ECO:0000256" key="2">
    <source>
        <dbReference type="ARBA" id="ARBA00011881"/>
    </source>
</evidence>
<evidence type="ECO:0000256" key="4">
    <source>
        <dbReference type="ARBA" id="ARBA00022898"/>
    </source>
</evidence>
<dbReference type="Pfam" id="PF01053">
    <property type="entry name" value="Cys_Met_Meta_PP"/>
    <property type="match status" value="1"/>
</dbReference>
<comment type="cofactor">
    <cofactor evidence="1 7">
        <name>pyridoxal 5'-phosphate</name>
        <dbReference type="ChEBI" id="CHEBI:597326"/>
    </cofactor>
</comment>
<dbReference type="EMBL" id="CP064782">
    <property type="protein sequence ID" value="QWT49426.1"/>
    <property type="molecule type" value="Genomic_DNA"/>
</dbReference>
<protein>
    <recommendedName>
        <fullName evidence="6">O-succinylhomoserine sulfhydrylase</fullName>
    </recommendedName>
</protein>
<dbReference type="FunFam" id="3.40.640.10:FF:000035">
    <property type="entry name" value="O-succinylhomoserine sulfhydrylase"/>
    <property type="match status" value="1"/>
</dbReference>